<dbReference type="KEGG" id="uth:DKZ56_11130"/>
<dbReference type="Gene3D" id="3.90.1200.10">
    <property type="match status" value="1"/>
</dbReference>
<dbReference type="RefSeq" id="WP_208650062.1">
    <property type="nucleotide sequence ID" value="NZ_CP036528.1"/>
</dbReference>
<organism evidence="2 3">
    <name type="scientific">Ureibacillus thermophilus</name>
    <dbReference type="NCBI Taxonomy" id="367743"/>
    <lineage>
        <taxon>Bacteria</taxon>
        <taxon>Bacillati</taxon>
        <taxon>Bacillota</taxon>
        <taxon>Bacilli</taxon>
        <taxon>Bacillales</taxon>
        <taxon>Caryophanaceae</taxon>
        <taxon>Ureibacillus</taxon>
    </lineage>
</organism>
<dbReference type="InterPro" id="IPR011009">
    <property type="entry name" value="Kinase-like_dom_sf"/>
</dbReference>
<evidence type="ECO:0000313" key="2">
    <source>
        <dbReference type="EMBL" id="QBK26370.1"/>
    </source>
</evidence>
<dbReference type="SUPFAM" id="SSF56112">
    <property type="entry name" value="Protein kinase-like (PK-like)"/>
    <property type="match status" value="1"/>
</dbReference>
<dbReference type="EMBL" id="CP036528">
    <property type="protein sequence ID" value="QBK26370.1"/>
    <property type="molecule type" value="Genomic_DNA"/>
</dbReference>
<name>A0A4V1A385_9BACL</name>
<dbReference type="Pfam" id="PF01636">
    <property type="entry name" value="APH"/>
    <property type="match status" value="1"/>
</dbReference>
<keyword evidence="3" id="KW-1185">Reference proteome</keyword>
<evidence type="ECO:0000313" key="3">
    <source>
        <dbReference type="Proteomes" id="UP000291151"/>
    </source>
</evidence>
<protein>
    <recommendedName>
        <fullName evidence="1">Aminoglycoside phosphotransferase domain-containing protein</fullName>
    </recommendedName>
</protein>
<sequence length="286" mass="34285">MQIKNNIWKQHAGDETLFIKKYDQMHVFEKVALIHEQLEQLRFPYTIPLKKSREPNVIVQSWQKNSYSADFGKETHRKKAVKILKALHETNKHIEWSHYPVIPKHKLIQKWNARLERFLFQENELVKYLSHHYYDIVLYANKALKKIQQNPGPTPKKLTLLHGDVVHHNFLITKDGMKLIDFDLAVVGDAAEEMILWMHRALPNLDYNLETLLRENKYLRDICLSKLHYLQYPNELLREWQYVLHLGDYERDAFLDYIMPFTENALRHWPELMVATEKIQEMFEVG</sequence>
<reference evidence="2 3" key="1">
    <citation type="submission" date="2019-02" db="EMBL/GenBank/DDBJ databases">
        <title>Ureibacillus thermophilus.</title>
        <authorList>
            <person name="Sunny J.S."/>
            <person name="Natarajan A."/>
            <person name="Saleena L.M."/>
        </authorList>
    </citation>
    <scope>NUCLEOTIDE SEQUENCE [LARGE SCALE GENOMIC DNA]</scope>
    <source>
        <strain evidence="2 3">LM102</strain>
    </source>
</reference>
<dbReference type="InterPro" id="IPR002575">
    <property type="entry name" value="Aminoglycoside_PTrfase"/>
</dbReference>
<feature type="domain" description="Aminoglycoside phosphotransferase" evidence="1">
    <location>
        <begin position="79"/>
        <end position="194"/>
    </location>
</feature>
<dbReference type="Proteomes" id="UP000291151">
    <property type="component" value="Chromosome"/>
</dbReference>
<accession>A0A4V1A385</accession>
<gene>
    <name evidence="2" type="ORF">DKZ56_11130</name>
</gene>
<proteinExistence type="predicted"/>
<dbReference type="AlphaFoldDB" id="A0A4V1A385"/>
<evidence type="ECO:0000259" key="1">
    <source>
        <dbReference type="Pfam" id="PF01636"/>
    </source>
</evidence>